<sequence length="90" mass="10358">MKFKTLVREVGIYGLSGFFSAFLLGTTGFYQASLNWTYFLVFFFVLLGMLKFVTKIFDIILPVQAKQIDLRDLKNKAIVAEAFNQPKNQH</sequence>
<name>A0A941DFW5_9BURK</name>
<dbReference type="RefSeq" id="WP_212684580.1">
    <property type="nucleotide sequence ID" value="NZ_JAGSPM010000006.1"/>
</dbReference>
<keyword evidence="3" id="KW-1185">Reference proteome</keyword>
<evidence type="ECO:0000313" key="3">
    <source>
        <dbReference type="Proteomes" id="UP000680158"/>
    </source>
</evidence>
<organism evidence="2 3">
    <name type="scientific">Undibacterium baiyunense</name>
    <dbReference type="NCBI Taxonomy" id="2828731"/>
    <lineage>
        <taxon>Bacteria</taxon>
        <taxon>Pseudomonadati</taxon>
        <taxon>Pseudomonadota</taxon>
        <taxon>Betaproteobacteria</taxon>
        <taxon>Burkholderiales</taxon>
        <taxon>Oxalobacteraceae</taxon>
        <taxon>Undibacterium</taxon>
    </lineage>
</organism>
<reference evidence="2 3" key="1">
    <citation type="submission" date="2021-04" db="EMBL/GenBank/DDBJ databases">
        <title>novel species isolated from subtropical streams in China.</title>
        <authorList>
            <person name="Lu H."/>
        </authorList>
    </citation>
    <scope>NUCLEOTIDE SEQUENCE [LARGE SCALE GENOMIC DNA]</scope>
    <source>
        <strain evidence="2 3">BYS107W</strain>
    </source>
</reference>
<comment type="caution">
    <text evidence="2">The sequence shown here is derived from an EMBL/GenBank/DDBJ whole genome shotgun (WGS) entry which is preliminary data.</text>
</comment>
<dbReference type="AlphaFoldDB" id="A0A941DFW5"/>
<dbReference type="EMBL" id="JAGSPM010000006">
    <property type="protein sequence ID" value="MBR7747226.1"/>
    <property type="molecule type" value="Genomic_DNA"/>
</dbReference>
<proteinExistence type="predicted"/>
<keyword evidence="1" id="KW-0472">Membrane</keyword>
<gene>
    <name evidence="2" type="ORF">KDM92_11585</name>
</gene>
<keyword evidence="1" id="KW-1133">Transmembrane helix</keyword>
<protein>
    <submittedName>
        <fullName evidence="2">Uncharacterized protein</fullName>
    </submittedName>
</protein>
<keyword evidence="1" id="KW-0812">Transmembrane</keyword>
<evidence type="ECO:0000256" key="1">
    <source>
        <dbReference type="SAM" id="Phobius"/>
    </source>
</evidence>
<feature type="transmembrane region" description="Helical" evidence="1">
    <location>
        <begin position="36"/>
        <end position="54"/>
    </location>
</feature>
<feature type="transmembrane region" description="Helical" evidence="1">
    <location>
        <begin position="12"/>
        <end position="30"/>
    </location>
</feature>
<accession>A0A941DFW5</accession>
<evidence type="ECO:0000313" key="2">
    <source>
        <dbReference type="EMBL" id="MBR7747226.1"/>
    </source>
</evidence>
<dbReference type="Proteomes" id="UP000680158">
    <property type="component" value="Unassembled WGS sequence"/>
</dbReference>